<proteinExistence type="predicted"/>
<dbReference type="EMBL" id="JADIMQ010000050">
    <property type="protein sequence ID" value="MBO8448298.1"/>
    <property type="molecule type" value="Genomic_DNA"/>
</dbReference>
<protein>
    <recommendedName>
        <fullName evidence="1">Alpha-2-macroglobulin domain-containing protein</fullName>
    </recommendedName>
</protein>
<organism evidence="2 3">
    <name type="scientific">Candidatus Cryptobacteroides merdigallinarum</name>
    <dbReference type="NCBI Taxonomy" id="2840770"/>
    <lineage>
        <taxon>Bacteria</taxon>
        <taxon>Pseudomonadati</taxon>
        <taxon>Bacteroidota</taxon>
        <taxon>Bacteroidia</taxon>
        <taxon>Bacteroidales</taxon>
        <taxon>Candidatus Cryptobacteroides</taxon>
    </lineage>
</organism>
<dbReference type="GO" id="GO:0004866">
    <property type="term" value="F:endopeptidase inhibitor activity"/>
    <property type="evidence" value="ECO:0007669"/>
    <property type="project" value="InterPro"/>
</dbReference>
<dbReference type="InterPro" id="IPR008930">
    <property type="entry name" value="Terpenoid_cyclase/PrenylTrfase"/>
</dbReference>
<dbReference type="Gene3D" id="1.50.10.20">
    <property type="match status" value="1"/>
</dbReference>
<dbReference type="SUPFAM" id="SSF48239">
    <property type="entry name" value="Terpenoid cyclases/Protein prenyltransferases"/>
    <property type="match status" value="2"/>
</dbReference>
<dbReference type="SMART" id="SM01360">
    <property type="entry name" value="A2M"/>
    <property type="match status" value="1"/>
</dbReference>
<dbReference type="InterPro" id="IPR051802">
    <property type="entry name" value="YfhM-like"/>
</dbReference>
<dbReference type="Gene3D" id="2.60.40.1930">
    <property type="match status" value="1"/>
</dbReference>
<evidence type="ECO:0000313" key="2">
    <source>
        <dbReference type="EMBL" id="MBO8448298.1"/>
    </source>
</evidence>
<accession>A0A9D9EJV4</accession>
<feature type="non-terminal residue" evidence="2">
    <location>
        <position position="1"/>
    </location>
</feature>
<name>A0A9D9EJV4_9BACT</name>
<feature type="domain" description="Alpha-2-macroglobulin" evidence="1">
    <location>
        <begin position="1062"/>
        <end position="1151"/>
    </location>
</feature>
<gene>
    <name evidence="2" type="ORF">IAC29_03375</name>
</gene>
<sequence>LEKSEKRDLPWDFYSAAKACYYGVRLSNWKEAGAIAGMIARKTGEYGNLVVTWNLASDRFPEVELPAISAVLSARESLLGKKTDQFYQNVQDGWPGSRDIPEFIVGRFGNDYEYMLWEVLGRALYLDPAAGSEPADSSITFAAAKKLLADYYGDRYPESAYLEYIGLHRIQDETGRIAALKDFIAKYHDKGIRFYAGADILVHRFDSLSRALAPSSGFKALRESCGAFEKARLAEKGDSGLLRDLETVKNLIGRLDFRRVTAWVQDRTDTLKVALQNVREADVRIYSYRGDIPHPDYLVPVPDAGTSGDKGRYGRWADSILVHRERLDNSAGSYYVPDTLSIPLKGFDDRNYYIICEGGEVSAAFAYRKRSVSVACRYQDGQAAIYAADYITGRPVDTADVSIFRNDSLVTCRKNMPLDGFTPLSLPAGTEGRYSLECSFTDDGGIFRQSRRIYFVSSSSSREQVSSDDALSCLIFKNMAAFNPGDTLKYKAVLYESSDIRMPGAGNGWKRTGYRVWTGETPVVAELVDVSRNVVASDTLRVNEMGSVAGYFVLPEGGMNGRYTLRLGAGGKVLASSDLTVDEFVLPTFGITFDEDGCIYFPGDTVTVSGKIESYSGQSLAATAVTCSVSLWGEVTEEKTLPVADDGSFSVSFRSGDGKNSSGYFYHLVTVKAVDATGEMQEASCGVAVCDFDLYAEFGNEASSQIMQAGGRSGDAEAYSADVYRAVALEGNFAVVTFSLRNASYQPVDDGTVVYTVTHGGETVCRAEAVPGEKVWIDLSSWPSGTFRLKASAKVKDVEKVCIYDLVKTGEEDESLDKAFENFFKVIPSGDIKVQFGASAGPVWAVVQLFGGEDTCLHSGMVHLDGEKGKPGSLKTLSFPYMDSYPDVVRMEIFYFRNGQAYTFSHDFERKSRDLALPLTFSRFTDKAAPGEECLYEITAAPGAELVVSVFDMSSETFRHNTWNRLYPRKYPPYPRLDYMAGSSYGKGSSPAFIGALEALNIRGTALSDRLLSGTDGGYRKYASANVAAPVLEEAMVQTKVQDQAAAEASGLAVREDFASALAFYPFLKADGEGKATFSFTAGDKLSTYYVSVFAHDREMNNGIIRQEMLVTLPVTVSAAPPAYLYSGDRYVMKVSLSNVSGEDSEGTLSMFLYDGGDYADLTPSMVTNRPVKVPAGSASAMEFGMDVPRDIDTLGVKIVYMADDGVSDGIFVAVPVREPQQTLYESHSALLLSGMDRDSLYSAIRDRFVNVSGYGAEAREISIADMLRAAVPDQTGDVSPDALSVIRAYFASRIAASLGGTTDAEASGKLCGRLLSFQNAGGGFSWLKGGPSSPVVTAAVLEYLAVLDGKGLSPDVPELKTAAERAVRYLDRYCFSPDRLAGWAGGISLQQYLYIRSMYGDLPLEEKLSRKEMKAFSRQVKGYLYGKGTDPAGYILYKARRAGTVMNFLDGTGNDAFLVSVGLKKTRKMSSALDRYFVSLKEYAVAHPSGGIYYPNAVMPFRGLLENELYAHSLLCELMSRYGDSATADGIRLWIMVQKETQDWGDDPAYMLALSAVSEGSSALLASRVLVLTQKYMKPFGEIKASGNGLSVQCRYFVEDRSIEDGDIPGYREILPGEVLEVGDKVMAVYDLWSEENRSFVRLTAPRYAAMRPLDQLSGASGLVLRRLSVPGYMAFSPYSYREVKADRCNWYFDVLAEEKTRITEAMVVTQAGEFVSPVAELECMYAPHYRANAGSAARMYAEP</sequence>
<dbReference type="Proteomes" id="UP000810252">
    <property type="component" value="Unassembled WGS sequence"/>
</dbReference>
<dbReference type="InterPro" id="IPR001599">
    <property type="entry name" value="Macroglobln_a2"/>
</dbReference>
<dbReference type="InterPro" id="IPR041246">
    <property type="entry name" value="Bact_MG10"/>
</dbReference>
<dbReference type="PANTHER" id="PTHR40094">
    <property type="entry name" value="ALPHA-2-MACROGLOBULIN HOMOLOG"/>
    <property type="match status" value="1"/>
</dbReference>
<dbReference type="PANTHER" id="PTHR40094:SF1">
    <property type="entry name" value="UBIQUITIN DOMAIN-CONTAINING PROTEIN"/>
    <property type="match status" value="1"/>
</dbReference>
<dbReference type="Pfam" id="PF00207">
    <property type="entry name" value="A2M"/>
    <property type="match status" value="1"/>
</dbReference>
<evidence type="ECO:0000313" key="3">
    <source>
        <dbReference type="Proteomes" id="UP000810252"/>
    </source>
</evidence>
<evidence type="ECO:0000259" key="1">
    <source>
        <dbReference type="SMART" id="SM01360"/>
    </source>
</evidence>
<comment type="caution">
    <text evidence="2">The sequence shown here is derived from an EMBL/GenBank/DDBJ whole genome shotgun (WGS) entry which is preliminary data.</text>
</comment>
<dbReference type="Pfam" id="PF17973">
    <property type="entry name" value="bMG10"/>
    <property type="match status" value="1"/>
</dbReference>
<reference evidence="2" key="2">
    <citation type="journal article" date="2021" name="PeerJ">
        <title>Extensive microbial diversity within the chicken gut microbiome revealed by metagenomics and culture.</title>
        <authorList>
            <person name="Gilroy R."/>
            <person name="Ravi A."/>
            <person name="Getino M."/>
            <person name="Pursley I."/>
            <person name="Horton D.L."/>
            <person name="Alikhan N.F."/>
            <person name="Baker D."/>
            <person name="Gharbi K."/>
            <person name="Hall N."/>
            <person name="Watson M."/>
            <person name="Adriaenssens E.M."/>
            <person name="Foster-Nyarko E."/>
            <person name="Jarju S."/>
            <person name="Secka A."/>
            <person name="Antonio M."/>
            <person name="Oren A."/>
            <person name="Chaudhuri R.R."/>
            <person name="La Ragione R."/>
            <person name="Hildebrand F."/>
            <person name="Pallen M.J."/>
        </authorList>
    </citation>
    <scope>NUCLEOTIDE SEQUENCE</scope>
    <source>
        <strain evidence="2">20514</strain>
    </source>
</reference>
<reference evidence="2" key="1">
    <citation type="submission" date="2020-10" db="EMBL/GenBank/DDBJ databases">
        <authorList>
            <person name="Gilroy R."/>
        </authorList>
    </citation>
    <scope>NUCLEOTIDE SEQUENCE</scope>
    <source>
        <strain evidence="2">20514</strain>
    </source>
</reference>